<dbReference type="STRING" id="181874.A0A409X7I0"/>
<feature type="domain" description="HTH CENPB-type" evidence="2">
    <location>
        <begin position="84"/>
        <end position="163"/>
    </location>
</feature>
<comment type="caution">
    <text evidence="3">The sequence shown here is derived from an EMBL/GenBank/DDBJ whole genome shotgun (WGS) entry which is preliminary data.</text>
</comment>
<dbReference type="PROSITE" id="PS51253">
    <property type="entry name" value="HTH_CENPB"/>
    <property type="match status" value="1"/>
</dbReference>
<dbReference type="InterPro" id="IPR050863">
    <property type="entry name" value="CenT-Element_Derived"/>
</dbReference>
<dbReference type="AlphaFoldDB" id="A0A409X7I0"/>
<dbReference type="PANTHER" id="PTHR19303">
    <property type="entry name" value="TRANSPOSON"/>
    <property type="match status" value="1"/>
</dbReference>
<accession>A0A409X7I0</accession>
<dbReference type="InterPro" id="IPR004875">
    <property type="entry name" value="DDE_SF_endonuclease_dom"/>
</dbReference>
<gene>
    <name evidence="3" type="ORF">CVT24_012473</name>
</gene>
<dbReference type="GO" id="GO:0003677">
    <property type="term" value="F:DNA binding"/>
    <property type="evidence" value="ECO:0007669"/>
    <property type="project" value="UniProtKB-KW"/>
</dbReference>
<name>A0A409X7I0_9AGAR</name>
<dbReference type="OrthoDB" id="2917041at2759"/>
<keyword evidence="1" id="KW-0238">DNA-binding</keyword>
<evidence type="ECO:0000256" key="1">
    <source>
        <dbReference type="ARBA" id="ARBA00023125"/>
    </source>
</evidence>
<evidence type="ECO:0000313" key="3">
    <source>
        <dbReference type="EMBL" id="PPQ86722.1"/>
    </source>
</evidence>
<evidence type="ECO:0000259" key="2">
    <source>
        <dbReference type="PROSITE" id="PS51253"/>
    </source>
</evidence>
<feature type="non-terminal residue" evidence="3">
    <location>
        <position position="375"/>
    </location>
</feature>
<evidence type="ECO:0000313" key="4">
    <source>
        <dbReference type="Proteomes" id="UP000284842"/>
    </source>
</evidence>
<dbReference type="InParanoid" id="A0A409X7I0"/>
<dbReference type="InterPro" id="IPR006600">
    <property type="entry name" value="HTH_CenpB_DNA-bd_dom"/>
</dbReference>
<sequence>MPTRSFRGKNAAQKIINQKVKNELMRQALAEYQAEKDLPVNSRRGLRTVCNNVSTAYFEKTGTWVNLSHATLARWDEGGQTREDAAAERAWLSPAEEEVVVDFVLDMASRGFPLSHRRVKDHVDSICEVKYSGPNAIKDFPRTGVGKGWTARFMLRHADRLRMARSSPLEVKRSRAVNSHANDIWWEILGSTISEYDIKPHNIYGADECGVLMRGLEREHVFAERGKPGLVYQQRAGSRENTTALVTICADGTSIRPTIIFKGKHYQVKWAENNPLNASIGYSEKGWTNGEIGAVWMEHFDEQTKHKLTSDDEYRLLLVDGHNSHHTLDFLLYAKEHKIIVLCYVAHGTHVYQGLDVVVFSPLKHYLMQARDEHY</sequence>
<dbReference type="Proteomes" id="UP000284842">
    <property type="component" value="Unassembled WGS sequence"/>
</dbReference>
<dbReference type="Pfam" id="PF03184">
    <property type="entry name" value="DDE_1"/>
    <property type="match status" value="1"/>
</dbReference>
<keyword evidence="4" id="KW-1185">Reference proteome</keyword>
<dbReference type="PANTHER" id="PTHR19303:SF74">
    <property type="entry name" value="POGO TRANSPOSABLE ELEMENT WITH KRAB DOMAIN"/>
    <property type="match status" value="1"/>
</dbReference>
<dbReference type="Pfam" id="PF03221">
    <property type="entry name" value="HTH_Tnp_Tc5"/>
    <property type="match status" value="1"/>
</dbReference>
<protein>
    <recommendedName>
        <fullName evidence="2">HTH CENPB-type domain-containing protein</fullName>
    </recommendedName>
</protein>
<proteinExistence type="predicted"/>
<organism evidence="3 4">
    <name type="scientific">Panaeolus cyanescens</name>
    <dbReference type="NCBI Taxonomy" id="181874"/>
    <lineage>
        <taxon>Eukaryota</taxon>
        <taxon>Fungi</taxon>
        <taxon>Dikarya</taxon>
        <taxon>Basidiomycota</taxon>
        <taxon>Agaricomycotina</taxon>
        <taxon>Agaricomycetes</taxon>
        <taxon>Agaricomycetidae</taxon>
        <taxon>Agaricales</taxon>
        <taxon>Agaricineae</taxon>
        <taxon>Galeropsidaceae</taxon>
        <taxon>Panaeolus</taxon>
    </lineage>
</organism>
<dbReference type="EMBL" id="NHTK01004436">
    <property type="protein sequence ID" value="PPQ86722.1"/>
    <property type="molecule type" value="Genomic_DNA"/>
</dbReference>
<reference evidence="3 4" key="1">
    <citation type="journal article" date="2018" name="Evol. Lett.">
        <title>Horizontal gene cluster transfer increased hallucinogenic mushroom diversity.</title>
        <authorList>
            <person name="Reynolds H.T."/>
            <person name="Vijayakumar V."/>
            <person name="Gluck-Thaler E."/>
            <person name="Korotkin H.B."/>
            <person name="Matheny P.B."/>
            <person name="Slot J.C."/>
        </authorList>
    </citation>
    <scope>NUCLEOTIDE SEQUENCE [LARGE SCALE GENOMIC DNA]</scope>
    <source>
        <strain evidence="3 4">2629</strain>
    </source>
</reference>
<dbReference type="GO" id="GO:0005634">
    <property type="term" value="C:nucleus"/>
    <property type="evidence" value="ECO:0007669"/>
    <property type="project" value="TreeGrafter"/>
</dbReference>